<dbReference type="PANTHER" id="PTHR36832:SF2">
    <property type="entry name" value="INTEGRAL MEMBRANE PROTEIN"/>
    <property type="match status" value="1"/>
</dbReference>
<dbReference type="OrthoDB" id="62003at2"/>
<organism evidence="2 3">
    <name type="scientific">Streptomyces alboniger</name>
    <dbReference type="NCBI Taxonomy" id="132473"/>
    <lineage>
        <taxon>Bacteria</taxon>
        <taxon>Bacillati</taxon>
        <taxon>Actinomycetota</taxon>
        <taxon>Actinomycetes</taxon>
        <taxon>Kitasatosporales</taxon>
        <taxon>Streptomycetaceae</taxon>
        <taxon>Streptomyces</taxon>
        <taxon>Streptomyces aurantiacus group</taxon>
    </lineage>
</organism>
<feature type="transmembrane region" description="Helical" evidence="1">
    <location>
        <begin position="151"/>
        <end position="179"/>
    </location>
</feature>
<dbReference type="RefSeq" id="WP_055531339.1">
    <property type="nucleotide sequence ID" value="NZ_CP023695.1"/>
</dbReference>
<reference evidence="2 3" key="1">
    <citation type="submission" date="2017-09" db="EMBL/GenBank/DDBJ databases">
        <authorList>
            <person name="Lee N."/>
            <person name="Cho B.-K."/>
        </authorList>
    </citation>
    <scope>NUCLEOTIDE SEQUENCE [LARGE SCALE GENOMIC DNA]</scope>
    <source>
        <strain evidence="2 3">ATCC 12461</strain>
    </source>
</reference>
<evidence type="ECO:0000313" key="2">
    <source>
        <dbReference type="EMBL" id="QEV18289.1"/>
    </source>
</evidence>
<keyword evidence="1" id="KW-0812">Transmembrane</keyword>
<keyword evidence="1" id="KW-1133">Transmembrane helix</keyword>
<dbReference type="AlphaFoldDB" id="A0A5J6HDJ6"/>
<accession>A0A5J6HDJ6</accession>
<dbReference type="EMBL" id="CP023695">
    <property type="protein sequence ID" value="QEV18289.1"/>
    <property type="molecule type" value="Genomic_DNA"/>
</dbReference>
<name>A0A5J6HDJ6_STRAD</name>
<dbReference type="InterPro" id="IPR010390">
    <property type="entry name" value="ABC-2_transporter-like"/>
</dbReference>
<dbReference type="Pfam" id="PF06182">
    <property type="entry name" value="ABC2_membrane_6"/>
    <property type="match status" value="1"/>
</dbReference>
<gene>
    <name evidence="2" type="ORF">CP975_12985</name>
</gene>
<protein>
    <submittedName>
        <fullName evidence="2">ABC transporter permease</fullName>
    </submittedName>
</protein>
<keyword evidence="1" id="KW-0472">Membrane</keyword>
<evidence type="ECO:0000256" key="1">
    <source>
        <dbReference type="SAM" id="Phobius"/>
    </source>
</evidence>
<proteinExistence type="predicted"/>
<feature type="transmembrane region" description="Helical" evidence="1">
    <location>
        <begin position="27"/>
        <end position="48"/>
    </location>
</feature>
<dbReference type="PANTHER" id="PTHR36832">
    <property type="entry name" value="SLR1174 PROTEIN-RELATED"/>
    <property type="match status" value="1"/>
</dbReference>
<dbReference type="Proteomes" id="UP000326553">
    <property type="component" value="Chromosome"/>
</dbReference>
<feature type="transmembrane region" description="Helical" evidence="1">
    <location>
        <begin position="125"/>
        <end position="145"/>
    </location>
</feature>
<dbReference type="KEGG" id="salw:CP975_12985"/>
<feature type="transmembrane region" description="Helical" evidence="1">
    <location>
        <begin position="68"/>
        <end position="86"/>
    </location>
</feature>
<feature type="transmembrane region" description="Helical" evidence="1">
    <location>
        <begin position="243"/>
        <end position="260"/>
    </location>
</feature>
<evidence type="ECO:0000313" key="3">
    <source>
        <dbReference type="Proteomes" id="UP000326553"/>
    </source>
</evidence>
<keyword evidence="3" id="KW-1185">Reference proteome</keyword>
<sequence length="273" mass="29483">MRVRTGRFRLYAAVARGSFRRYATYRVATAAGVFTNTVFGLILAYTYIALWDERPGLGGYDQEQAITFVWLGQALLTVMALMGGGFEGELIERIRTGDIAVDLYRPADLQAWWLASDLGRALFQLLGRGIVPVAAGALVFQLALPADPLRWAAFLLAVVFGAVVSFALRFLVALTAFWLLDGAGVTQVTMLAGTFFSGMLLPLNVFPGALGEVARALPWSALLQVPADVFLGRHTGLGLLRTYVFQLGWAAVLLTAGRLLQAAATRRVVVQGG</sequence>